<dbReference type="InterPro" id="IPR001077">
    <property type="entry name" value="COMT_C"/>
</dbReference>
<organism evidence="2 3">
    <name type="scientific">Johnsonella ignava ATCC 51276</name>
    <dbReference type="NCBI Taxonomy" id="679200"/>
    <lineage>
        <taxon>Bacteria</taxon>
        <taxon>Bacillati</taxon>
        <taxon>Bacillota</taxon>
        <taxon>Clostridia</taxon>
        <taxon>Lachnospirales</taxon>
        <taxon>Lachnospiraceae</taxon>
        <taxon>Johnsonella</taxon>
    </lineage>
</organism>
<keyword evidence="3" id="KW-1185">Reference proteome</keyword>
<dbReference type="Pfam" id="PF00891">
    <property type="entry name" value="Methyltransf_2"/>
    <property type="match status" value="1"/>
</dbReference>
<sequence>MELKPNIYYKTILQYREAELLFEALKLDIFSYLDEPTTLEEFLKSTNYDKENTKYFLSALLSCGYIEKNNLTYCNTKCSKLYLSKNSSKYIGKAILFREKLGSISNIGDKVKDNSLGQNDKLDFSELAEIVHDEMYVTGRVDDFNREIKQLFSDKYRNYKVLDLGGGSGVLSIEFIRNFPNSTACVFETSEVACISKKIIEKNDMQDKIFVLEGDFNVDAIGDGYDLIIASGIFNFVNMDITEFICKLSDALVLNGHLLIIGSFFENEEYHKEHILNWLKGYINGMKPAPKKSEIEQSMRKANLSLEKRIKVGLFAGELRRKDGEI</sequence>
<reference evidence="2 3" key="1">
    <citation type="submission" date="2011-08" db="EMBL/GenBank/DDBJ databases">
        <title>The Genome Sequence of Johnsonella ignava ATCC 51276.</title>
        <authorList>
            <consortium name="The Broad Institute Genome Sequencing Platform"/>
            <person name="Earl A."/>
            <person name="Ward D."/>
            <person name="Feldgarden M."/>
            <person name="Gevers D."/>
            <person name="Izard J."/>
            <person name="Blanton J.M."/>
            <person name="Baranova O.V."/>
            <person name="Dewhirst F.E."/>
            <person name="Young S.K."/>
            <person name="Zeng Q."/>
            <person name="Gargeya S."/>
            <person name="Fitzgerald M."/>
            <person name="Haas B."/>
            <person name="Abouelleil A."/>
            <person name="Alvarado L."/>
            <person name="Arachchi H.M."/>
            <person name="Berlin A."/>
            <person name="Brown A."/>
            <person name="Chapman S.B."/>
            <person name="Chen Z."/>
            <person name="Dunbar C."/>
            <person name="Freedman E."/>
            <person name="Gearin G."/>
            <person name="Gellesch M."/>
            <person name="Goldberg J."/>
            <person name="Griggs A."/>
            <person name="Gujja S."/>
            <person name="Heiman D."/>
            <person name="Howarth C."/>
            <person name="Larson L."/>
            <person name="Lui A."/>
            <person name="MacDonald P.J.P."/>
            <person name="Montmayeur A."/>
            <person name="Murphy C."/>
            <person name="Neiman D."/>
            <person name="Pearson M."/>
            <person name="Priest M."/>
            <person name="Roberts A."/>
            <person name="Saif S."/>
            <person name="Shea T."/>
            <person name="Shenoy N."/>
            <person name="Sisk P."/>
            <person name="Stolte C."/>
            <person name="Sykes S."/>
            <person name="Wortman J."/>
            <person name="Nusbaum C."/>
            <person name="Birren B."/>
        </authorList>
    </citation>
    <scope>NUCLEOTIDE SEQUENCE [LARGE SCALE GENOMIC DNA]</scope>
    <source>
        <strain evidence="2 3">ATCC 51276</strain>
    </source>
</reference>
<name>G5GKI3_9FIRM</name>
<evidence type="ECO:0000259" key="1">
    <source>
        <dbReference type="Pfam" id="PF00891"/>
    </source>
</evidence>
<dbReference type="Proteomes" id="UP000003011">
    <property type="component" value="Unassembled WGS sequence"/>
</dbReference>
<accession>G5GKI3</accession>
<dbReference type="InterPro" id="IPR036388">
    <property type="entry name" value="WH-like_DNA-bd_sf"/>
</dbReference>
<feature type="domain" description="O-methyltransferase C-terminal" evidence="1">
    <location>
        <begin position="160"/>
        <end position="269"/>
    </location>
</feature>
<dbReference type="PATRIC" id="fig|679200.3.peg.2186"/>
<comment type="caution">
    <text evidence="2">The sequence shown here is derived from an EMBL/GenBank/DDBJ whole genome shotgun (WGS) entry which is preliminary data.</text>
</comment>
<dbReference type="STRING" id="679200.HMPREF9333_02074"/>
<proteinExistence type="predicted"/>
<dbReference type="OrthoDB" id="1682723at2"/>
<dbReference type="GO" id="GO:0008171">
    <property type="term" value="F:O-methyltransferase activity"/>
    <property type="evidence" value="ECO:0007669"/>
    <property type="project" value="InterPro"/>
</dbReference>
<dbReference type="RefSeq" id="WP_005541985.1">
    <property type="nucleotide sequence ID" value="NZ_JH378839.1"/>
</dbReference>
<dbReference type="Gene3D" id="1.10.10.10">
    <property type="entry name" value="Winged helix-like DNA-binding domain superfamily/Winged helix DNA-binding domain"/>
    <property type="match status" value="1"/>
</dbReference>
<dbReference type="EMBL" id="ACZL01000041">
    <property type="protein sequence ID" value="EHI54785.1"/>
    <property type="molecule type" value="Genomic_DNA"/>
</dbReference>
<dbReference type="InterPro" id="IPR029063">
    <property type="entry name" value="SAM-dependent_MTases_sf"/>
</dbReference>
<protein>
    <recommendedName>
        <fullName evidence="1">O-methyltransferase C-terminal domain-containing protein</fullName>
    </recommendedName>
</protein>
<gene>
    <name evidence="2" type="ORF">HMPREF9333_02074</name>
</gene>
<dbReference type="AlphaFoldDB" id="G5GKI3"/>
<evidence type="ECO:0000313" key="2">
    <source>
        <dbReference type="EMBL" id="EHI54785.1"/>
    </source>
</evidence>
<dbReference type="SUPFAM" id="SSF53335">
    <property type="entry name" value="S-adenosyl-L-methionine-dependent methyltransferases"/>
    <property type="match status" value="1"/>
</dbReference>
<dbReference type="eggNOG" id="COG2226">
    <property type="taxonomic scope" value="Bacteria"/>
</dbReference>
<dbReference type="HOGENOM" id="CLU_005533_4_3_9"/>
<evidence type="ECO:0000313" key="3">
    <source>
        <dbReference type="Proteomes" id="UP000003011"/>
    </source>
</evidence>
<dbReference type="Gene3D" id="3.40.50.150">
    <property type="entry name" value="Vaccinia Virus protein VP39"/>
    <property type="match status" value="1"/>
</dbReference>
<dbReference type="CDD" id="cd02440">
    <property type="entry name" value="AdoMet_MTases"/>
    <property type="match status" value="1"/>
</dbReference>